<reference evidence="2 3" key="1">
    <citation type="submission" date="2015-12" db="EMBL/GenBank/DDBJ databases">
        <title>The genome of Folsomia candida.</title>
        <authorList>
            <person name="Faddeeva A."/>
            <person name="Derks M.F."/>
            <person name="Anvar Y."/>
            <person name="Smit S."/>
            <person name="Van Straalen N."/>
            <person name="Roelofs D."/>
        </authorList>
    </citation>
    <scope>NUCLEOTIDE SEQUENCE [LARGE SCALE GENOMIC DNA]</scope>
    <source>
        <strain evidence="2 3">VU population</strain>
        <tissue evidence="2">Whole body</tissue>
    </source>
</reference>
<protein>
    <submittedName>
        <fullName evidence="2">Uncharacterized protein</fullName>
    </submittedName>
</protein>
<gene>
    <name evidence="2" type="ORF">Fcan01_24986</name>
</gene>
<proteinExistence type="predicted"/>
<organism evidence="2 3">
    <name type="scientific">Folsomia candida</name>
    <name type="common">Springtail</name>
    <dbReference type="NCBI Taxonomy" id="158441"/>
    <lineage>
        <taxon>Eukaryota</taxon>
        <taxon>Metazoa</taxon>
        <taxon>Ecdysozoa</taxon>
        <taxon>Arthropoda</taxon>
        <taxon>Hexapoda</taxon>
        <taxon>Collembola</taxon>
        <taxon>Entomobryomorpha</taxon>
        <taxon>Isotomoidea</taxon>
        <taxon>Isotomidae</taxon>
        <taxon>Proisotominae</taxon>
        <taxon>Folsomia</taxon>
    </lineage>
</organism>
<name>A0A226D625_FOLCA</name>
<feature type="transmembrane region" description="Helical" evidence="1">
    <location>
        <begin position="290"/>
        <end position="308"/>
    </location>
</feature>
<accession>A0A226D625</accession>
<comment type="caution">
    <text evidence="2">The sequence shown here is derived from an EMBL/GenBank/DDBJ whole genome shotgun (WGS) entry which is preliminary data.</text>
</comment>
<dbReference type="Gene3D" id="1.10.287.70">
    <property type="match status" value="1"/>
</dbReference>
<dbReference type="Proteomes" id="UP000198287">
    <property type="component" value="Unassembled WGS sequence"/>
</dbReference>
<keyword evidence="3" id="KW-1185">Reference proteome</keyword>
<feature type="transmembrane region" description="Helical" evidence="1">
    <location>
        <begin position="346"/>
        <end position="365"/>
    </location>
</feature>
<dbReference type="AlphaFoldDB" id="A0A226D625"/>
<sequence>MSFRDVNLVSTTIFMPKYESLILSMHKVNNFPALDTLRARVSTCRLSFIFLDAEIKNPIHSFENRVEHWIKVASKYYFDYKEIWRFPTKDYSTPNTDAVITVVINKSELPQLAVSTFQQPLYHYLSVIVPLPSEKLEMCIPQLKTTLGVPLAPMACMNQVSLSEGNYLSLVKKQTLHWEEWCTLDVKESQSTPATVNTDLLLTTIATSFNQLALQIFSKANTSVIKHLHCSFLRMKHVQLELNAANQPDTDIVLDVTLIQTDVERYHFLTCYAEPYITLHFYLSPFQPEIWVVLATTVSAIIVLGTLVQSSFSLLKQQSFSTWIYVLGSLFEETGFMPSRIEKHTFFRILLGTWGIMSVVLTNGYNGIMISELNSPRRQFHPESFNQLDCNSTFKIVQKYGNAKEINLSESTKEQIKAESMIWAFEFFSFLSEISSLSTLVPLNSVLTEKADINTTNLDTACYRLLSAFDPSNQDRFLPEFLGVLLNLAIGYSSSLATTHCLGN</sequence>
<keyword evidence="1" id="KW-0472">Membrane</keyword>
<evidence type="ECO:0000313" key="2">
    <source>
        <dbReference type="EMBL" id="OXA40324.1"/>
    </source>
</evidence>
<evidence type="ECO:0000256" key="1">
    <source>
        <dbReference type="SAM" id="Phobius"/>
    </source>
</evidence>
<keyword evidence="1" id="KW-0812">Transmembrane</keyword>
<evidence type="ECO:0000313" key="3">
    <source>
        <dbReference type="Proteomes" id="UP000198287"/>
    </source>
</evidence>
<keyword evidence="1" id="KW-1133">Transmembrane helix</keyword>
<dbReference type="EMBL" id="LNIX01000034">
    <property type="protein sequence ID" value="OXA40324.1"/>
    <property type="molecule type" value="Genomic_DNA"/>
</dbReference>